<sequence length="230" mass="26525">MMEKAEPRFDDWKKSLDNKTAAQARFERWLFLYLSKVLFSGKPGELLRFSAPFFGRTVMDTLNESKAMASLWGLSTYHLRWSAQSAHVFFYDRQKLEGVLRGVAQNRLFHFLGYGPSVTAMSFLDGLAERWRQTGQIPHEIGIAVGYPLKDVLGYMGLVDLPKRMVREWCIYGREGASLQRKEQYDLGLQRGLEYLRTDQSAMIRDELCGHRSYTTYVCPEGDVAVQEDQ</sequence>
<organism evidence="1 2">
    <name type="scientific">Heliomicrobium undosum</name>
    <dbReference type="NCBI Taxonomy" id="121734"/>
    <lineage>
        <taxon>Bacteria</taxon>
        <taxon>Bacillati</taxon>
        <taxon>Bacillota</taxon>
        <taxon>Clostridia</taxon>
        <taxon>Eubacteriales</taxon>
        <taxon>Heliobacteriaceae</taxon>
        <taxon>Heliomicrobium</taxon>
    </lineage>
</organism>
<dbReference type="RefSeq" id="WP_161254368.1">
    <property type="nucleotide sequence ID" value="NZ_WXEY01000002.1"/>
</dbReference>
<dbReference type="InterPro" id="IPR024523">
    <property type="entry name" value="DUF3793"/>
</dbReference>
<dbReference type="Pfam" id="PF12672">
    <property type="entry name" value="DUF3793"/>
    <property type="match status" value="1"/>
</dbReference>
<dbReference type="EMBL" id="WXEY01000002">
    <property type="protein sequence ID" value="MZP28583.1"/>
    <property type="molecule type" value="Genomic_DNA"/>
</dbReference>
<gene>
    <name evidence="1" type="ORF">GTO91_02470</name>
</gene>
<dbReference type="AlphaFoldDB" id="A0A845KYI4"/>
<name>A0A845KYI4_9FIRM</name>
<proteinExistence type="predicted"/>
<comment type="caution">
    <text evidence="1">The sequence shown here is derived from an EMBL/GenBank/DDBJ whole genome shotgun (WGS) entry which is preliminary data.</text>
</comment>
<reference evidence="1 2" key="1">
    <citation type="submission" date="2020-01" db="EMBL/GenBank/DDBJ databases">
        <title>Whole-genome sequence of Heliobacterium undosum DSM 13378.</title>
        <authorList>
            <person name="Kyndt J.A."/>
            <person name="Meyer T.E."/>
        </authorList>
    </citation>
    <scope>NUCLEOTIDE SEQUENCE [LARGE SCALE GENOMIC DNA]</scope>
    <source>
        <strain evidence="1 2">DSM 13378</strain>
    </source>
</reference>
<dbReference type="Proteomes" id="UP000463470">
    <property type="component" value="Unassembled WGS sequence"/>
</dbReference>
<evidence type="ECO:0000313" key="2">
    <source>
        <dbReference type="Proteomes" id="UP000463470"/>
    </source>
</evidence>
<keyword evidence="2" id="KW-1185">Reference proteome</keyword>
<evidence type="ECO:0000313" key="1">
    <source>
        <dbReference type="EMBL" id="MZP28583.1"/>
    </source>
</evidence>
<accession>A0A845KYI4</accession>
<dbReference type="OrthoDB" id="5393676at2"/>
<protein>
    <submittedName>
        <fullName evidence="1">DUF3793 family protein</fullName>
    </submittedName>
</protein>